<evidence type="ECO:0000313" key="9">
    <source>
        <dbReference type="EMBL" id="ODR39278.1"/>
    </source>
</evidence>
<dbReference type="PROSITE" id="PS01302">
    <property type="entry name" value="UPF0758"/>
    <property type="match status" value="1"/>
</dbReference>
<dbReference type="AlphaFoldDB" id="A0A1E3U6T6"/>
<comment type="caution">
    <text evidence="9">The sequence shown here is derived from an EMBL/GenBank/DDBJ whole genome shotgun (WGS) entry which is preliminary data.</text>
</comment>
<dbReference type="GO" id="GO:0046872">
    <property type="term" value="F:metal ion binding"/>
    <property type="evidence" value="ECO:0007669"/>
    <property type="project" value="UniProtKB-KW"/>
</dbReference>
<gene>
    <name evidence="9" type="ORF">BEI59_33150</name>
</gene>
<dbReference type="PANTHER" id="PTHR30471:SF3">
    <property type="entry name" value="UPF0758 PROTEIN YEES-RELATED"/>
    <property type="match status" value="1"/>
</dbReference>
<dbReference type="Pfam" id="PF08401">
    <property type="entry name" value="ArdcN"/>
    <property type="match status" value="1"/>
</dbReference>
<dbReference type="InterPro" id="IPR001405">
    <property type="entry name" value="UPF0758"/>
</dbReference>
<dbReference type="EMBL" id="MEHA01000043">
    <property type="protein sequence ID" value="ODR39278.1"/>
    <property type="molecule type" value="Genomic_DNA"/>
</dbReference>
<keyword evidence="3" id="KW-0479">Metal-binding</keyword>
<dbReference type="InterPro" id="IPR020891">
    <property type="entry name" value="UPF0758_CS"/>
</dbReference>
<evidence type="ECO:0000256" key="2">
    <source>
        <dbReference type="ARBA" id="ARBA00022670"/>
    </source>
</evidence>
<keyword evidence="2" id="KW-0645">Protease</keyword>
<reference evidence="9 10" key="1">
    <citation type="submission" date="2016-08" db="EMBL/GenBank/DDBJ databases">
        <authorList>
            <person name="Seilhamer J.J."/>
        </authorList>
    </citation>
    <scope>NUCLEOTIDE SEQUENCE [LARGE SCALE GENOMIC DNA]</scope>
    <source>
        <strain evidence="9 10">NML150140-1</strain>
    </source>
</reference>
<dbReference type="GO" id="GO:0008237">
    <property type="term" value="F:metallopeptidase activity"/>
    <property type="evidence" value="ECO:0007669"/>
    <property type="project" value="UniProtKB-KW"/>
</dbReference>
<organism evidence="9 10">
    <name type="scientific">Eisenbergiella tayi</name>
    <dbReference type="NCBI Taxonomy" id="1432052"/>
    <lineage>
        <taxon>Bacteria</taxon>
        <taxon>Bacillati</taxon>
        <taxon>Bacillota</taxon>
        <taxon>Clostridia</taxon>
        <taxon>Lachnospirales</taxon>
        <taxon>Lachnospiraceae</taxon>
        <taxon>Eisenbergiella</taxon>
    </lineage>
</organism>
<sequence>MNISGIRPKQEFYAGVEKQEPEKKEMHRLNQVAIRMVEMPPLFSEEPMNGPAAAVKVMADTFRDYDREVVAVVNLQADMRPININIASIGALDQSIAHPREILKSTILSNAAAIILVHNHPSGRLVPSVEDIGLTDRMNKICDLIGVKLVDHIIVGPGNEFYSFQEKNQMPLASLKLTKNLEDIELEGFRVAENTAVKEEKKVITLTVAECMEFHSMGEFHENIKGVAEAVAKFKAIPPERMHGVPAIGIRAADPKDPDEYTEMDVLIGRRIDMDMLRYIPEIADNWQAQQMIASLIHEMPDVKVVGRIPDSIQKKIDWLESRDKRADELQQITDKLEKGVVEVFQSDRYKQFLDTMAKFPRYSVNNSLLIMMQKPDAQLCQSFTGWKQMGRYVKKGEKGISILAPAPYKIEREQTKLNEKGRPVFDADGEPVKEKVEVTIRAFKVVKTFDLSQTDGKELPTIGPSELVGNIEGYPKLLQALQEISPVPVSFELIDGDAKGFYHLEDKKIVVQDGMSEVQTIKTLLHEMAHQKLHDKDNAPEAKDISRNGKEVEAESVAYVVCQHYGINTSDYSFSYVAGWSEGKETPELKASLDKIRQTASEFIYQIDQKMEVLMADKEQVQESAKTSSTFAQELMDKITEGAKDLGFIPVVPETQEKTANPELKVVVDKALKDLDKKRTLSKVKESVKSKLKANTEKAEQAPKKSRTSKAKEERA</sequence>
<keyword evidence="6" id="KW-0482">Metalloprotease</keyword>
<dbReference type="InterPro" id="IPR037518">
    <property type="entry name" value="MPN"/>
</dbReference>
<dbReference type="Pfam" id="PF04002">
    <property type="entry name" value="RadC"/>
    <property type="match status" value="1"/>
</dbReference>
<evidence type="ECO:0000256" key="3">
    <source>
        <dbReference type="ARBA" id="ARBA00022723"/>
    </source>
</evidence>
<dbReference type="PROSITE" id="PS50249">
    <property type="entry name" value="MPN"/>
    <property type="match status" value="1"/>
</dbReference>
<dbReference type="OrthoDB" id="9803716at2"/>
<evidence type="ECO:0000313" key="10">
    <source>
        <dbReference type="Proteomes" id="UP000094271"/>
    </source>
</evidence>
<feature type="domain" description="MPN" evidence="8">
    <location>
        <begin position="47"/>
        <end position="170"/>
    </location>
</feature>
<name>A0A1E3U6T6_9FIRM</name>
<accession>A0A1E3U6T6</accession>
<dbReference type="InterPro" id="IPR025657">
    <property type="entry name" value="RadC_JAB"/>
</dbReference>
<dbReference type="CDD" id="cd08071">
    <property type="entry name" value="MPN_DUF2466"/>
    <property type="match status" value="1"/>
</dbReference>
<evidence type="ECO:0000256" key="5">
    <source>
        <dbReference type="ARBA" id="ARBA00022833"/>
    </source>
</evidence>
<evidence type="ECO:0000259" key="8">
    <source>
        <dbReference type="PROSITE" id="PS50249"/>
    </source>
</evidence>
<dbReference type="PANTHER" id="PTHR30471">
    <property type="entry name" value="DNA REPAIR PROTEIN RADC"/>
    <property type="match status" value="1"/>
</dbReference>
<comment type="similarity">
    <text evidence="1">Belongs to the UPF0758 family.</text>
</comment>
<evidence type="ECO:0000256" key="1">
    <source>
        <dbReference type="ARBA" id="ARBA00010243"/>
    </source>
</evidence>
<dbReference type="Proteomes" id="UP000094271">
    <property type="component" value="Unassembled WGS sequence"/>
</dbReference>
<feature type="compositionally biased region" description="Basic and acidic residues" evidence="7">
    <location>
        <begin position="683"/>
        <end position="704"/>
    </location>
</feature>
<evidence type="ECO:0000256" key="7">
    <source>
        <dbReference type="SAM" id="MobiDB-lite"/>
    </source>
</evidence>
<protein>
    <recommendedName>
        <fullName evidence="8">MPN domain-containing protein</fullName>
    </recommendedName>
</protein>
<evidence type="ECO:0000256" key="6">
    <source>
        <dbReference type="ARBA" id="ARBA00023049"/>
    </source>
</evidence>
<dbReference type="GO" id="GO:0006508">
    <property type="term" value="P:proteolysis"/>
    <property type="evidence" value="ECO:0007669"/>
    <property type="project" value="UniProtKB-KW"/>
</dbReference>
<proteinExistence type="inferred from homology"/>
<dbReference type="Gene3D" id="1.10.10.2910">
    <property type="match status" value="1"/>
</dbReference>
<dbReference type="GO" id="GO:0003697">
    <property type="term" value="F:single-stranded DNA binding"/>
    <property type="evidence" value="ECO:0007669"/>
    <property type="project" value="InterPro"/>
</dbReference>
<keyword evidence="4" id="KW-0378">Hydrolase</keyword>
<dbReference type="RefSeq" id="WP_069432358.1">
    <property type="nucleotide sequence ID" value="NZ_MEHA01000043.1"/>
</dbReference>
<dbReference type="InterPro" id="IPR013610">
    <property type="entry name" value="ArdC_N"/>
</dbReference>
<dbReference type="Gene3D" id="3.40.140.10">
    <property type="entry name" value="Cytidine Deaminase, domain 2"/>
    <property type="match status" value="1"/>
</dbReference>
<evidence type="ECO:0000256" key="4">
    <source>
        <dbReference type="ARBA" id="ARBA00022801"/>
    </source>
</evidence>
<keyword evidence="5" id="KW-0862">Zinc</keyword>
<feature type="region of interest" description="Disordered" evidence="7">
    <location>
        <begin position="683"/>
        <end position="717"/>
    </location>
</feature>